<dbReference type="InterPro" id="IPR001343">
    <property type="entry name" value="Hemolysn_Ca-bd"/>
</dbReference>
<dbReference type="PROSITE" id="PS00330">
    <property type="entry name" value="HEMOLYSIN_CALCIUM"/>
    <property type="match status" value="2"/>
</dbReference>
<dbReference type="EMBL" id="LDPZ01000026">
    <property type="protein sequence ID" value="KTQ94986.1"/>
    <property type="molecule type" value="Genomic_DNA"/>
</dbReference>
<evidence type="ECO:0000256" key="2">
    <source>
        <dbReference type="ARBA" id="ARBA00022525"/>
    </source>
</evidence>
<accession>A0A175R8T1</accession>
<dbReference type="RefSeq" id="WP_058635460.1">
    <property type="nucleotide sequence ID" value="NZ_LDPZ01000026.1"/>
</dbReference>
<gene>
    <name evidence="3" type="ORF">NS226_13730</name>
</gene>
<dbReference type="InterPro" id="IPR050557">
    <property type="entry name" value="RTX_toxin/Mannuronan_C5-epim"/>
</dbReference>
<dbReference type="AlphaFoldDB" id="A0A175R8T1"/>
<evidence type="ECO:0008006" key="5">
    <source>
        <dbReference type="Google" id="ProtNLM"/>
    </source>
</evidence>
<proteinExistence type="predicted"/>
<dbReference type="GO" id="GO:0005509">
    <property type="term" value="F:calcium ion binding"/>
    <property type="evidence" value="ECO:0007669"/>
    <property type="project" value="InterPro"/>
</dbReference>
<comment type="caution">
    <text evidence="3">The sequence shown here is derived from an EMBL/GenBank/DDBJ whole genome shotgun (WGS) entry which is preliminary data.</text>
</comment>
<dbReference type="InterPro" id="IPR011049">
    <property type="entry name" value="Serralysin-like_metalloprot_C"/>
</dbReference>
<dbReference type="GO" id="GO:0005576">
    <property type="term" value="C:extracellular region"/>
    <property type="evidence" value="ECO:0007669"/>
    <property type="project" value="UniProtKB-SubCell"/>
</dbReference>
<dbReference type="Gene3D" id="2.150.10.10">
    <property type="entry name" value="Serralysin-like metalloprotease, C-terminal"/>
    <property type="match status" value="1"/>
</dbReference>
<evidence type="ECO:0000313" key="4">
    <source>
        <dbReference type="Proteomes" id="UP000078272"/>
    </source>
</evidence>
<evidence type="ECO:0000313" key="3">
    <source>
        <dbReference type="EMBL" id="KTQ94986.1"/>
    </source>
</evidence>
<comment type="subcellular location">
    <subcellularLocation>
        <location evidence="1">Secreted</location>
    </subcellularLocation>
</comment>
<organism evidence="3 4">
    <name type="scientific">Aureimonas ureilytica</name>
    <dbReference type="NCBI Taxonomy" id="401562"/>
    <lineage>
        <taxon>Bacteria</taxon>
        <taxon>Pseudomonadati</taxon>
        <taxon>Pseudomonadota</taxon>
        <taxon>Alphaproteobacteria</taxon>
        <taxon>Hyphomicrobiales</taxon>
        <taxon>Aurantimonadaceae</taxon>
        <taxon>Aureimonas</taxon>
    </lineage>
</organism>
<keyword evidence="2" id="KW-0964">Secreted</keyword>
<dbReference type="PANTHER" id="PTHR38340">
    <property type="entry name" value="S-LAYER PROTEIN"/>
    <property type="match status" value="1"/>
</dbReference>
<dbReference type="Proteomes" id="UP000078272">
    <property type="component" value="Unassembled WGS sequence"/>
</dbReference>
<dbReference type="Pfam" id="PF00353">
    <property type="entry name" value="HemolysinCabind"/>
    <property type="match status" value="4"/>
</dbReference>
<dbReference type="InterPro" id="IPR018511">
    <property type="entry name" value="Hemolysin-typ_Ca-bd_CS"/>
</dbReference>
<sequence length="855" mass="82679">MANTLQFDEQFYLQQNPDVAAAVSRGLVASGAQHYELYGRFEARNPNAFFDTSFYLGQYPDVAAAGVNPLAHFLTFGAAEGRFTNQTVETAIDTDGNGFANEFNASAYLNANPDVAAAVTSGIFKSAFQHFIEFGQFESRAGAPAGPFGNNGGQGGSGFALTTGIDTLTGTSGNDTFTANFAVNPSTGVANVPTLSALDTLNGGAGNDTLVVYTDGTALPAATINSIEKLDVISSAGVTADVSGTNIAGLTTLTARAAAGAVSLTTKANVTSATVTGTATTVAVTDSAAAGADKLASVSVSGNTGAVTVASDVLTSLSLTNTAQSATVTAAAATRALNVSLNNVTGGTITDATATTVNVSANGTASSGATLAAATASTVTLGGSAALSLSLGTLAANAAVTATNTAGVTIASTLANDVTFTGGAGADAVTLGATTKVISLGAGNDTVTATAAALGTGGSVSGGEGIDRLITNGTVVSSATDGAKFTGFEILQVTAGTVDLNNIGGITNVELNGSSTVSNLSAAQAGAVSIVGGGTYTVGLSGATTIGQLDALTVTVDDGLAAKNTITVGNLTAAGVETVNVVTNDNLVLSSATGLTGVTKLMFTGAGDVSVTTGALAINANTVVDASAHTGAFTFNASSATTNGLSITGSTTAVNTITGTAQADVITGGAGNDVLQGGAGSDTIVGGAGNDILAGETVTLTSGAVSAVGTHTAANILTGGDGNDTFAFGVAGSNVIIVDTIKDLNLGTNASAGGVDKLVFDLATAGTTTAPTVVALTAAQQTAVTGAASFSAALDAVINDIGTNANSVAQFTYGSDTYIVANGAANATAFDGTSSVVVKVTGIAGTLDASDIVIV</sequence>
<dbReference type="PATRIC" id="fig|401562.3.peg.2345"/>
<dbReference type="SUPFAM" id="SSF51120">
    <property type="entry name" value="beta-Roll"/>
    <property type="match status" value="1"/>
</dbReference>
<dbReference type="PANTHER" id="PTHR38340:SF1">
    <property type="entry name" value="S-LAYER PROTEIN"/>
    <property type="match status" value="1"/>
</dbReference>
<protein>
    <recommendedName>
        <fullName evidence="5">Calcium-binding protein</fullName>
    </recommendedName>
</protein>
<evidence type="ECO:0000256" key="1">
    <source>
        <dbReference type="ARBA" id="ARBA00004613"/>
    </source>
</evidence>
<name>A0A175R8T1_9HYPH</name>
<dbReference type="OrthoDB" id="7909159at2"/>
<reference evidence="3 4" key="1">
    <citation type="journal article" date="2016" name="Front. Microbiol.">
        <title>Genomic Resource of Rice Seed Associated Bacteria.</title>
        <authorList>
            <person name="Midha S."/>
            <person name="Bansal K."/>
            <person name="Sharma S."/>
            <person name="Kumar N."/>
            <person name="Patil P.P."/>
            <person name="Chaudhry V."/>
            <person name="Patil P.B."/>
        </authorList>
    </citation>
    <scope>NUCLEOTIDE SEQUENCE [LARGE SCALE GENOMIC DNA]</scope>
    <source>
        <strain evidence="3 4">NS226</strain>
    </source>
</reference>
<dbReference type="PRINTS" id="PR00313">
    <property type="entry name" value="CABNDNGRPT"/>
</dbReference>